<comment type="caution">
    <text evidence="1">The sequence shown here is derived from an EMBL/GenBank/DDBJ whole genome shotgun (WGS) entry which is preliminary data.</text>
</comment>
<evidence type="ECO:0000313" key="1">
    <source>
        <dbReference type="EMBL" id="KAI0063261.1"/>
    </source>
</evidence>
<protein>
    <submittedName>
        <fullName evidence="1">Kinase-like protein</fullName>
    </submittedName>
</protein>
<reference evidence="1" key="1">
    <citation type="submission" date="2021-03" db="EMBL/GenBank/DDBJ databases">
        <authorList>
            <consortium name="DOE Joint Genome Institute"/>
            <person name="Ahrendt S."/>
            <person name="Looney B.P."/>
            <person name="Miyauchi S."/>
            <person name="Morin E."/>
            <person name="Drula E."/>
            <person name="Courty P.E."/>
            <person name="Chicoki N."/>
            <person name="Fauchery L."/>
            <person name="Kohler A."/>
            <person name="Kuo A."/>
            <person name="Labutti K."/>
            <person name="Pangilinan J."/>
            <person name="Lipzen A."/>
            <person name="Riley R."/>
            <person name="Andreopoulos W."/>
            <person name="He G."/>
            <person name="Johnson J."/>
            <person name="Barry K.W."/>
            <person name="Grigoriev I.V."/>
            <person name="Nagy L."/>
            <person name="Hibbett D."/>
            <person name="Henrissat B."/>
            <person name="Matheny P.B."/>
            <person name="Labbe J."/>
            <person name="Martin F."/>
        </authorList>
    </citation>
    <scope>NUCLEOTIDE SEQUENCE</scope>
    <source>
        <strain evidence="1">HHB10654</strain>
    </source>
</reference>
<accession>A0ACB8T5J2</accession>
<evidence type="ECO:0000313" key="2">
    <source>
        <dbReference type="Proteomes" id="UP000814140"/>
    </source>
</evidence>
<proteinExistence type="predicted"/>
<reference evidence="1" key="2">
    <citation type="journal article" date="2022" name="New Phytol.">
        <title>Evolutionary transition to the ectomycorrhizal habit in the genomes of a hyperdiverse lineage of mushroom-forming fungi.</title>
        <authorList>
            <person name="Looney B."/>
            <person name="Miyauchi S."/>
            <person name="Morin E."/>
            <person name="Drula E."/>
            <person name="Courty P.E."/>
            <person name="Kohler A."/>
            <person name="Kuo A."/>
            <person name="LaButti K."/>
            <person name="Pangilinan J."/>
            <person name="Lipzen A."/>
            <person name="Riley R."/>
            <person name="Andreopoulos W."/>
            <person name="He G."/>
            <person name="Johnson J."/>
            <person name="Nolan M."/>
            <person name="Tritt A."/>
            <person name="Barry K.W."/>
            <person name="Grigoriev I.V."/>
            <person name="Nagy L.G."/>
            <person name="Hibbett D."/>
            <person name="Henrissat B."/>
            <person name="Matheny P.B."/>
            <person name="Labbe J."/>
            <person name="Martin F.M."/>
        </authorList>
    </citation>
    <scope>NUCLEOTIDE SEQUENCE</scope>
    <source>
        <strain evidence="1">HHB10654</strain>
    </source>
</reference>
<name>A0ACB8T5J2_9AGAM</name>
<dbReference type="EMBL" id="MU277204">
    <property type="protein sequence ID" value="KAI0063261.1"/>
    <property type="molecule type" value="Genomic_DNA"/>
</dbReference>
<organism evidence="1 2">
    <name type="scientific">Artomyces pyxidatus</name>
    <dbReference type="NCBI Taxonomy" id="48021"/>
    <lineage>
        <taxon>Eukaryota</taxon>
        <taxon>Fungi</taxon>
        <taxon>Dikarya</taxon>
        <taxon>Basidiomycota</taxon>
        <taxon>Agaricomycotina</taxon>
        <taxon>Agaricomycetes</taxon>
        <taxon>Russulales</taxon>
        <taxon>Auriscalpiaceae</taxon>
        <taxon>Artomyces</taxon>
    </lineage>
</organism>
<keyword evidence="2" id="KW-1185">Reference proteome</keyword>
<dbReference type="Proteomes" id="UP000814140">
    <property type="component" value="Unassembled WGS sequence"/>
</dbReference>
<sequence length="251" mass="27354">MALSGSLSTPNLAAASSIPLPPSPHEDAYTILRTLHCTPSSTLALAVQSHGSLSSSSHALFAIRTCRRPLSRASSAERACLELVSSARIKNPYVEKMRRTWEDGPALYMVLDFHEGGSLLGYIDAQGPVGIQKTERWACETASGITFLHELGIIHSALRPSVIHLRANGHVVIGGFQYSILRSTSSNECPEAMEAIASANDPDPREWQEAPEILLDWEIGFEVDVWSFGIVLGWMVCGRVRRSLLSCKNTV</sequence>
<gene>
    <name evidence="1" type="ORF">BV25DRAFT_1802744</name>
</gene>